<evidence type="ECO:0000313" key="3">
    <source>
        <dbReference type="Proteomes" id="UP001234178"/>
    </source>
</evidence>
<organism evidence="2 3">
    <name type="scientific">Daphnia magna</name>
    <dbReference type="NCBI Taxonomy" id="35525"/>
    <lineage>
        <taxon>Eukaryota</taxon>
        <taxon>Metazoa</taxon>
        <taxon>Ecdysozoa</taxon>
        <taxon>Arthropoda</taxon>
        <taxon>Crustacea</taxon>
        <taxon>Branchiopoda</taxon>
        <taxon>Diplostraca</taxon>
        <taxon>Cladocera</taxon>
        <taxon>Anomopoda</taxon>
        <taxon>Daphniidae</taxon>
        <taxon>Daphnia</taxon>
    </lineage>
</organism>
<evidence type="ECO:0000256" key="1">
    <source>
        <dbReference type="SAM" id="MobiDB-lite"/>
    </source>
</evidence>
<name>A0ABQ9ZKR0_9CRUS</name>
<accession>A0ABQ9ZKR0</accession>
<feature type="region of interest" description="Disordered" evidence="1">
    <location>
        <begin position="1"/>
        <end position="25"/>
    </location>
</feature>
<proteinExistence type="predicted"/>
<comment type="caution">
    <text evidence="2">The sequence shown here is derived from an EMBL/GenBank/DDBJ whole genome shotgun (WGS) entry which is preliminary data.</text>
</comment>
<dbReference type="Proteomes" id="UP001234178">
    <property type="component" value="Unassembled WGS sequence"/>
</dbReference>
<sequence length="60" mass="6409">MMYSKLPTASRVADVEKEASGNDYGISTNIAAGPSTNIAAGPDVISKFELRNRTMSIVFD</sequence>
<dbReference type="EMBL" id="JAOYFB010000004">
    <property type="protein sequence ID" value="KAK4013328.1"/>
    <property type="molecule type" value="Genomic_DNA"/>
</dbReference>
<evidence type="ECO:0000313" key="2">
    <source>
        <dbReference type="EMBL" id="KAK4013328.1"/>
    </source>
</evidence>
<protein>
    <submittedName>
        <fullName evidence="2">Uncharacterized protein</fullName>
    </submittedName>
</protein>
<keyword evidence="3" id="KW-1185">Reference proteome</keyword>
<gene>
    <name evidence="2" type="ORF">OUZ56_025562</name>
</gene>
<reference evidence="2 3" key="1">
    <citation type="journal article" date="2023" name="Nucleic Acids Res.">
        <title>The hologenome of Daphnia magna reveals possible DNA methylation and microbiome-mediated evolution of the host genome.</title>
        <authorList>
            <person name="Chaturvedi A."/>
            <person name="Li X."/>
            <person name="Dhandapani V."/>
            <person name="Marshall H."/>
            <person name="Kissane S."/>
            <person name="Cuenca-Cambronero M."/>
            <person name="Asole G."/>
            <person name="Calvet F."/>
            <person name="Ruiz-Romero M."/>
            <person name="Marangio P."/>
            <person name="Guigo R."/>
            <person name="Rago D."/>
            <person name="Mirbahai L."/>
            <person name="Eastwood N."/>
            <person name="Colbourne J.K."/>
            <person name="Zhou J."/>
            <person name="Mallon E."/>
            <person name="Orsini L."/>
        </authorList>
    </citation>
    <scope>NUCLEOTIDE SEQUENCE [LARGE SCALE GENOMIC DNA]</scope>
    <source>
        <strain evidence="2">LRV0_1</strain>
    </source>
</reference>